<proteinExistence type="predicted"/>
<dbReference type="AlphaFoldDB" id="A0A9P6EQB3"/>
<organism evidence="1 2">
    <name type="scientific">Crepidotus variabilis</name>
    <dbReference type="NCBI Taxonomy" id="179855"/>
    <lineage>
        <taxon>Eukaryota</taxon>
        <taxon>Fungi</taxon>
        <taxon>Dikarya</taxon>
        <taxon>Basidiomycota</taxon>
        <taxon>Agaricomycotina</taxon>
        <taxon>Agaricomycetes</taxon>
        <taxon>Agaricomycetidae</taxon>
        <taxon>Agaricales</taxon>
        <taxon>Agaricineae</taxon>
        <taxon>Crepidotaceae</taxon>
        <taxon>Crepidotus</taxon>
    </lineage>
</organism>
<evidence type="ECO:0000313" key="2">
    <source>
        <dbReference type="Proteomes" id="UP000807306"/>
    </source>
</evidence>
<evidence type="ECO:0000313" key="1">
    <source>
        <dbReference type="EMBL" id="KAF9534086.1"/>
    </source>
</evidence>
<name>A0A9P6EQB3_9AGAR</name>
<dbReference type="Proteomes" id="UP000807306">
    <property type="component" value="Unassembled WGS sequence"/>
</dbReference>
<protein>
    <submittedName>
        <fullName evidence="1">Uncharacterized protein</fullName>
    </submittedName>
</protein>
<keyword evidence="2" id="KW-1185">Reference proteome</keyword>
<gene>
    <name evidence="1" type="ORF">CPB83DRAFT_831864</name>
</gene>
<accession>A0A9P6EQB3</accession>
<sequence length="101" mass="11474">MVHEDTMGVWRAELTASKVTTDEVLKLSSGFSGDARVNDQRKTSTWRGGDRRIESHYYALTDTPAVQFPTSYTILICSRKLFDLPQPSSGHRRIMTRGRQV</sequence>
<dbReference type="EMBL" id="MU157827">
    <property type="protein sequence ID" value="KAF9534086.1"/>
    <property type="molecule type" value="Genomic_DNA"/>
</dbReference>
<reference evidence="1" key="1">
    <citation type="submission" date="2020-11" db="EMBL/GenBank/DDBJ databases">
        <authorList>
            <consortium name="DOE Joint Genome Institute"/>
            <person name="Ahrendt S."/>
            <person name="Riley R."/>
            <person name="Andreopoulos W."/>
            <person name="Labutti K."/>
            <person name="Pangilinan J."/>
            <person name="Ruiz-Duenas F.J."/>
            <person name="Barrasa J.M."/>
            <person name="Sanchez-Garcia M."/>
            <person name="Camarero S."/>
            <person name="Miyauchi S."/>
            <person name="Serrano A."/>
            <person name="Linde D."/>
            <person name="Babiker R."/>
            <person name="Drula E."/>
            <person name="Ayuso-Fernandez I."/>
            <person name="Pacheco R."/>
            <person name="Padilla G."/>
            <person name="Ferreira P."/>
            <person name="Barriuso J."/>
            <person name="Kellner H."/>
            <person name="Castanera R."/>
            <person name="Alfaro M."/>
            <person name="Ramirez L."/>
            <person name="Pisabarro A.G."/>
            <person name="Kuo A."/>
            <person name="Tritt A."/>
            <person name="Lipzen A."/>
            <person name="He G."/>
            <person name="Yan M."/>
            <person name="Ng V."/>
            <person name="Cullen D."/>
            <person name="Martin F."/>
            <person name="Rosso M.-N."/>
            <person name="Henrissat B."/>
            <person name="Hibbett D."/>
            <person name="Martinez A.T."/>
            <person name="Grigoriev I.V."/>
        </authorList>
    </citation>
    <scope>NUCLEOTIDE SEQUENCE</scope>
    <source>
        <strain evidence="1">CBS 506.95</strain>
    </source>
</reference>
<comment type="caution">
    <text evidence="1">The sequence shown here is derived from an EMBL/GenBank/DDBJ whole genome shotgun (WGS) entry which is preliminary data.</text>
</comment>